<evidence type="ECO:0000313" key="2">
    <source>
        <dbReference type="EMBL" id="AOT25142.1"/>
    </source>
</evidence>
<keyword evidence="1" id="KW-0812">Transmembrane</keyword>
<keyword evidence="1" id="KW-1133">Transmembrane helix</keyword>
<evidence type="ECO:0000313" key="3">
    <source>
        <dbReference type="Proteomes" id="UP000221964"/>
    </source>
</evidence>
<feature type="transmembrane region" description="Helical" evidence="1">
    <location>
        <begin position="7"/>
        <end position="27"/>
    </location>
</feature>
<dbReference type="GeneID" id="63925802"/>
<dbReference type="KEGG" id="vg:63925802"/>
<protein>
    <submittedName>
        <fullName evidence="2">Uncharacterized protein</fullName>
    </submittedName>
</protein>
<dbReference type="EMBL" id="KX641265">
    <property type="protein sequence ID" value="AOT25142.1"/>
    <property type="molecule type" value="Genomic_DNA"/>
</dbReference>
<dbReference type="Proteomes" id="UP000221964">
    <property type="component" value="Segment"/>
</dbReference>
<accession>A0A1D8EVT0</accession>
<keyword evidence="3" id="KW-1185">Reference proteome</keyword>
<organism evidence="2 3">
    <name type="scientific">Mycobacterium phage Taheera</name>
    <dbReference type="NCBI Taxonomy" id="1897549"/>
    <lineage>
        <taxon>Viruses</taxon>
        <taxon>Duplodnaviria</taxon>
        <taxon>Heunggongvirae</taxon>
        <taxon>Uroviricota</taxon>
        <taxon>Caudoviricetes</taxon>
        <taxon>Gclasvirinae</taxon>
        <taxon>Liefievirus</taxon>
        <taxon>Liefievirus taheera</taxon>
    </lineage>
</organism>
<name>A0A1D8EVT0_9CAUD</name>
<keyword evidence="1" id="KW-0472">Membrane</keyword>
<proteinExistence type="predicted"/>
<gene>
    <name evidence="2" type="primary">31</name>
    <name evidence="2" type="ORF">PBI_TAHEERA_31</name>
</gene>
<reference evidence="2 3" key="1">
    <citation type="submission" date="2016-07" db="EMBL/GenBank/DDBJ databases">
        <authorList>
            <person name="Reedoy K."/>
            <person name="Kasavan K."/>
            <person name="Gounden S."/>
            <person name="Phinius B."/>
            <person name="Wilson C.A."/>
            <person name="Venkatas J."/>
            <person name="Garlena R.A."/>
            <person name="Russell D.A."/>
            <person name="Bowman C.A."/>
            <person name="Rubin E."/>
            <person name="Larsen M.H."/>
            <person name="Guerrero C.A."/>
            <person name="Jacobs-Sera D."/>
            <person name="Hatfull G.F."/>
        </authorList>
    </citation>
    <scope>NUCLEOTIDE SEQUENCE [LARGE SCALE GENOMIC DNA]</scope>
</reference>
<sequence>MTIVDDLWSWPFVAGVLAGFLLSRAWSMFKVWQLDRRYPLPGGRRRDVWAAASVDGRWVAGVVGAVFLMWSVVQTQENANENARIAAEAKTFAAAVQQCQSDLIASIMGSRSVTTDNDRLSVEERALLADGQRLGREWLGSLVAPPPDIDRLEVNDPARSRYFIERTRIYFDQLAELNRRIEAVHDEQLSNQRTRPALPDPNCGT</sequence>
<evidence type="ECO:0000256" key="1">
    <source>
        <dbReference type="SAM" id="Phobius"/>
    </source>
</evidence>
<dbReference type="RefSeq" id="YP_010051316.1">
    <property type="nucleotide sequence ID" value="NC_054440.1"/>
</dbReference>